<name>A0A3S1DEH1_9CYAN</name>
<protein>
    <submittedName>
        <fullName evidence="1">Uncharacterized protein</fullName>
    </submittedName>
</protein>
<evidence type="ECO:0000313" key="1">
    <source>
        <dbReference type="EMBL" id="RUT08468.1"/>
    </source>
</evidence>
<dbReference type="EMBL" id="RSCL01000003">
    <property type="protein sequence ID" value="RUT08468.1"/>
    <property type="molecule type" value="Genomic_DNA"/>
</dbReference>
<comment type="caution">
    <text evidence="1">The sequence shown here is derived from an EMBL/GenBank/DDBJ whole genome shotgun (WGS) entry which is preliminary data.</text>
</comment>
<dbReference type="OrthoDB" id="4163206at2"/>
<dbReference type="RefSeq" id="WP_127080268.1">
    <property type="nucleotide sequence ID" value="NZ_RSCL01000003.1"/>
</dbReference>
<reference evidence="1" key="2">
    <citation type="journal article" date="2019" name="Genome Biol. Evol.">
        <title>Day and night: Metabolic profiles and evolutionary relationships of six axenic non-marine cyanobacteria.</title>
        <authorList>
            <person name="Will S.E."/>
            <person name="Henke P."/>
            <person name="Boedeker C."/>
            <person name="Huang S."/>
            <person name="Brinkmann H."/>
            <person name="Rohde M."/>
            <person name="Jarek M."/>
            <person name="Friedl T."/>
            <person name="Seufert S."/>
            <person name="Schumacher M."/>
            <person name="Overmann J."/>
            <person name="Neumann-Schaal M."/>
            <person name="Petersen J."/>
        </authorList>
    </citation>
    <scope>NUCLEOTIDE SEQUENCE [LARGE SCALE GENOMIC DNA]</scope>
    <source>
        <strain evidence="1">PCC 7102</strain>
    </source>
</reference>
<evidence type="ECO:0000313" key="2">
    <source>
        <dbReference type="Proteomes" id="UP000271624"/>
    </source>
</evidence>
<keyword evidence="2" id="KW-1185">Reference proteome</keyword>
<gene>
    <name evidence="1" type="ORF">DSM106972_016360</name>
</gene>
<sequence length="265" mass="29777">MDLLIVGEAEDKLAQAIVYFFTALNKNVAILDVLSASQLFTLEIINGKVSVSPDLPMIIRTVSPPLMRKNFDDTFQYEEALSTLWAVATASQAPMLNRPTPRNMWGQIASSSVLTQVRADLTPDTQEIFTCYQKQSFSFVPEQQWYVQDLGTYESAVAGEVLPGSGPYRYRSTLSGADYEVVVVLANKAWRSTQVPLEHLNLEDRSISLLRKLDLNFGVVIWSIEPNLEKAAIARVESFPTWEQVELVWSELADSLYEVLCQKSM</sequence>
<organism evidence="1 2">
    <name type="scientific">Dulcicalothrix desertica PCC 7102</name>
    <dbReference type="NCBI Taxonomy" id="232991"/>
    <lineage>
        <taxon>Bacteria</taxon>
        <taxon>Bacillati</taxon>
        <taxon>Cyanobacteriota</taxon>
        <taxon>Cyanophyceae</taxon>
        <taxon>Nostocales</taxon>
        <taxon>Calotrichaceae</taxon>
        <taxon>Dulcicalothrix</taxon>
    </lineage>
</organism>
<reference evidence="1" key="1">
    <citation type="submission" date="2018-12" db="EMBL/GenBank/DDBJ databases">
        <authorList>
            <person name="Will S."/>
            <person name="Neumann-Schaal M."/>
            <person name="Henke P."/>
        </authorList>
    </citation>
    <scope>NUCLEOTIDE SEQUENCE</scope>
    <source>
        <strain evidence="1">PCC 7102</strain>
    </source>
</reference>
<proteinExistence type="predicted"/>
<dbReference type="AlphaFoldDB" id="A0A3S1DEH1"/>
<accession>A0A3S1DEH1</accession>
<dbReference type="Proteomes" id="UP000271624">
    <property type="component" value="Unassembled WGS sequence"/>
</dbReference>